<protein>
    <submittedName>
        <fullName evidence="2">Uncharacterized protein</fullName>
    </submittedName>
</protein>
<dbReference type="STRING" id="477680.SAMN05421788_105139"/>
<gene>
    <name evidence="2" type="ORF">SAMN05421788_105139</name>
</gene>
<dbReference type="AlphaFoldDB" id="A0A173MD14"/>
<dbReference type="Proteomes" id="UP000186917">
    <property type="component" value="Unassembled WGS sequence"/>
</dbReference>
<organism evidence="2 3">
    <name type="scientific">Filimonas lacunae</name>
    <dbReference type="NCBI Taxonomy" id="477680"/>
    <lineage>
        <taxon>Bacteria</taxon>
        <taxon>Pseudomonadati</taxon>
        <taxon>Bacteroidota</taxon>
        <taxon>Chitinophagia</taxon>
        <taxon>Chitinophagales</taxon>
        <taxon>Chitinophagaceae</taxon>
        <taxon>Filimonas</taxon>
    </lineage>
</organism>
<keyword evidence="3" id="KW-1185">Reference proteome</keyword>
<evidence type="ECO:0000313" key="3">
    <source>
        <dbReference type="Proteomes" id="UP000186917"/>
    </source>
</evidence>
<reference evidence="3" key="1">
    <citation type="submission" date="2017-01" db="EMBL/GenBank/DDBJ databases">
        <authorList>
            <person name="Varghese N."/>
            <person name="Submissions S."/>
        </authorList>
    </citation>
    <scope>NUCLEOTIDE SEQUENCE [LARGE SCALE GENOMIC DNA]</scope>
    <source>
        <strain evidence="3">DSM 21054</strain>
    </source>
</reference>
<dbReference type="KEGG" id="fln:FLA_1414"/>
<name>A0A173MD14_9BACT</name>
<sequence length="184" mass="20040">MSHSSHGMGHPSVRMSVQEVKMTPCFVHFACWSVLRHASIERFCLHFLPSGPSSVRTNHSAKRMSHRAEHTRLPSYGSKRPALRTKEPAGGMNDCSVLPGDFSHGSRRPAVHTNDSAGGMDESSVLPSDSYHGSKRPAVRTNDSAGRMNEPSVLPGHPSYGTGNSSVRMSHGKVVFCPICPFFE</sequence>
<feature type="region of interest" description="Disordered" evidence="1">
    <location>
        <begin position="100"/>
        <end position="167"/>
    </location>
</feature>
<accession>A0A173MD14</accession>
<proteinExistence type="predicted"/>
<evidence type="ECO:0000313" key="2">
    <source>
        <dbReference type="EMBL" id="SIT21365.1"/>
    </source>
</evidence>
<evidence type="ECO:0000256" key="1">
    <source>
        <dbReference type="SAM" id="MobiDB-lite"/>
    </source>
</evidence>
<dbReference type="EMBL" id="FTOR01000005">
    <property type="protein sequence ID" value="SIT21365.1"/>
    <property type="molecule type" value="Genomic_DNA"/>
</dbReference>